<keyword evidence="6" id="KW-1185">Reference proteome</keyword>
<evidence type="ECO:0000256" key="3">
    <source>
        <dbReference type="PROSITE-ProRule" id="PRU00267"/>
    </source>
</evidence>
<dbReference type="InterPro" id="IPR009071">
    <property type="entry name" value="HMG_box_dom"/>
</dbReference>
<feature type="non-terminal residue" evidence="5">
    <location>
        <position position="1"/>
    </location>
</feature>
<evidence type="ECO:0000256" key="2">
    <source>
        <dbReference type="ARBA" id="ARBA00023242"/>
    </source>
</evidence>
<dbReference type="PANTHER" id="PTHR45789">
    <property type="entry name" value="FI18025P1"/>
    <property type="match status" value="1"/>
</dbReference>
<sequence length="73" mass="8737">IPRPPNAFMLFRSDMIKTGQIPKDVEQRQQNISRVAGQCWNLLPPEQKAYWHQKAAEKYEEHMKMYPNYKFSP</sequence>
<protein>
    <recommendedName>
        <fullName evidence="4">HMG box domain-containing protein</fullName>
    </recommendedName>
</protein>
<feature type="non-terminal residue" evidence="5">
    <location>
        <position position="73"/>
    </location>
</feature>
<evidence type="ECO:0000313" key="5">
    <source>
        <dbReference type="EMBL" id="TFK93609.1"/>
    </source>
</evidence>
<evidence type="ECO:0000313" key="6">
    <source>
        <dbReference type="Proteomes" id="UP000308197"/>
    </source>
</evidence>
<keyword evidence="1 3" id="KW-0238">DNA-binding</keyword>
<dbReference type="Gene3D" id="1.10.30.10">
    <property type="entry name" value="High mobility group box domain"/>
    <property type="match status" value="1"/>
</dbReference>
<dbReference type="SUPFAM" id="SSF47095">
    <property type="entry name" value="HMG-box"/>
    <property type="match status" value="1"/>
</dbReference>
<feature type="DNA-binding region" description="HMG box" evidence="3">
    <location>
        <begin position="1"/>
        <end position="70"/>
    </location>
</feature>
<dbReference type="GO" id="GO:0005634">
    <property type="term" value="C:nucleus"/>
    <property type="evidence" value="ECO:0007669"/>
    <property type="project" value="UniProtKB-UniRule"/>
</dbReference>
<dbReference type="GO" id="GO:0000981">
    <property type="term" value="F:DNA-binding transcription factor activity, RNA polymerase II-specific"/>
    <property type="evidence" value="ECO:0007669"/>
    <property type="project" value="TreeGrafter"/>
</dbReference>
<feature type="domain" description="HMG box" evidence="4">
    <location>
        <begin position="1"/>
        <end position="70"/>
    </location>
</feature>
<evidence type="ECO:0000259" key="4">
    <source>
        <dbReference type="PROSITE" id="PS50118"/>
    </source>
</evidence>
<dbReference type="CDD" id="cd01389">
    <property type="entry name" value="HMG-box_ROX1-like"/>
    <property type="match status" value="1"/>
</dbReference>
<proteinExistence type="predicted"/>
<dbReference type="Proteomes" id="UP000308197">
    <property type="component" value="Unassembled WGS sequence"/>
</dbReference>
<dbReference type="AlphaFoldDB" id="A0A5C3PXT8"/>
<dbReference type="PANTHER" id="PTHR45789:SF2">
    <property type="entry name" value="FI18025P1"/>
    <property type="match status" value="1"/>
</dbReference>
<name>A0A5C3PXT8_9APHY</name>
<evidence type="ECO:0000256" key="1">
    <source>
        <dbReference type="ARBA" id="ARBA00023125"/>
    </source>
</evidence>
<dbReference type="Pfam" id="PF00505">
    <property type="entry name" value="HMG_box"/>
    <property type="match status" value="1"/>
</dbReference>
<organism evidence="5 6">
    <name type="scientific">Polyporus arcularius HHB13444</name>
    <dbReference type="NCBI Taxonomy" id="1314778"/>
    <lineage>
        <taxon>Eukaryota</taxon>
        <taxon>Fungi</taxon>
        <taxon>Dikarya</taxon>
        <taxon>Basidiomycota</taxon>
        <taxon>Agaricomycotina</taxon>
        <taxon>Agaricomycetes</taxon>
        <taxon>Polyporales</taxon>
        <taxon>Polyporaceae</taxon>
        <taxon>Polyporus</taxon>
    </lineage>
</organism>
<dbReference type="SMART" id="SM00398">
    <property type="entry name" value="HMG"/>
    <property type="match status" value="1"/>
</dbReference>
<dbReference type="InParanoid" id="A0A5C3PXT8"/>
<reference evidence="5 6" key="1">
    <citation type="journal article" date="2019" name="Nat. Ecol. Evol.">
        <title>Megaphylogeny resolves global patterns of mushroom evolution.</title>
        <authorList>
            <person name="Varga T."/>
            <person name="Krizsan K."/>
            <person name="Foldi C."/>
            <person name="Dima B."/>
            <person name="Sanchez-Garcia M."/>
            <person name="Sanchez-Ramirez S."/>
            <person name="Szollosi G.J."/>
            <person name="Szarkandi J.G."/>
            <person name="Papp V."/>
            <person name="Albert L."/>
            <person name="Andreopoulos W."/>
            <person name="Angelini C."/>
            <person name="Antonin V."/>
            <person name="Barry K.W."/>
            <person name="Bougher N.L."/>
            <person name="Buchanan P."/>
            <person name="Buyck B."/>
            <person name="Bense V."/>
            <person name="Catcheside P."/>
            <person name="Chovatia M."/>
            <person name="Cooper J."/>
            <person name="Damon W."/>
            <person name="Desjardin D."/>
            <person name="Finy P."/>
            <person name="Geml J."/>
            <person name="Haridas S."/>
            <person name="Hughes K."/>
            <person name="Justo A."/>
            <person name="Karasinski D."/>
            <person name="Kautmanova I."/>
            <person name="Kiss B."/>
            <person name="Kocsube S."/>
            <person name="Kotiranta H."/>
            <person name="LaButti K.M."/>
            <person name="Lechner B.E."/>
            <person name="Liimatainen K."/>
            <person name="Lipzen A."/>
            <person name="Lukacs Z."/>
            <person name="Mihaltcheva S."/>
            <person name="Morgado L.N."/>
            <person name="Niskanen T."/>
            <person name="Noordeloos M.E."/>
            <person name="Ohm R.A."/>
            <person name="Ortiz-Santana B."/>
            <person name="Ovrebo C."/>
            <person name="Racz N."/>
            <person name="Riley R."/>
            <person name="Savchenko A."/>
            <person name="Shiryaev A."/>
            <person name="Soop K."/>
            <person name="Spirin V."/>
            <person name="Szebenyi C."/>
            <person name="Tomsovsky M."/>
            <person name="Tulloss R.E."/>
            <person name="Uehling J."/>
            <person name="Grigoriev I.V."/>
            <person name="Vagvolgyi C."/>
            <person name="Papp T."/>
            <person name="Martin F.M."/>
            <person name="Miettinen O."/>
            <person name="Hibbett D.S."/>
            <person name="Nagy L.G."/>
        </authorList>
    </citation>
    <scope>NUCLEOTIDE SEQUENCE [LARGE SCALE GENOMIC DNA]</scope>
    <source>
        <strain evidence="5 6">HHB13444</strain>
    </source>
</reference>
<dbReference type="PROSITE" id="PS50118">
    <property type="entry name" value="HMG_BOX_2"/>
    <property type="match status" value="1"/>
</dbReference>
<dbReference type="EMBL" id="ML210979">
    <property type="protein sequence ID" value="TFK93609.1"/>
    <property type="molecule type" value="Genomic_DNA"/>
</dbReference>
<dbReference type="InterPro" id="IPR051356">
    <property type="entry name" value="SOX/SOX-like_TF"/>
</dbReference>
<accession>A0A5C3PXT8</accession>
<gene>
    <name evidence="5" type="ORF">K466DRAFT_464076</name>
</gene>
<keyword evidence="2 3" id="KW-0539">Nucleus</keyword>
<dbReference type="InterPro" id="IPR036910">
    <property type="entry name" value="HMG_box_dom_sf"/>
</dbReference>
<dbReference type="GO" id="GO:0000978">
    <property type="term" value="F:RNA polymerase II cis-regulatory region sequence-specific DNA binding"/>
    <property type="evidence" value="ECO:0007669"/>
    <property type="project" value="TreeGrafter"/>
</dbReference>
<dbReference type="STRING" id="1314778.A0A5C3PXT8"/>